<accession>A0ABN8S7Z3</accession>
<evidence type="ECO:0000313" key="1">
    <source>
        <dbReference type="EMBL" id="CAH3186821.1"/>
    </source>
</evidence>
<reference evidence="1 2" key="1">
    <citation type="submission" date="2022-05" db="EMBL/GenBank/DDBJ databases">
        <authorList>
            <consortium name="Genoscope - CEA"/>
            <person name="William W."/>
        </authorList>
    </citation>
    <scope>NUCLEOTIDE SEQUENCE [LARGE SCALE GENOMIC DNA]</scope>
</reference>
<organism evidence="1 2">
    <name type="scientific">Porites lobata</name>
    <dbReference type="NCBI Taxonomy" id="104759"/>
    <lineage>
        <taxon>Eukaryota</taxon>
        <taxon>Metazoa</taxon>
        <taxon>Cnidaria</taxon>
        <taxon>Anthozoa</taxon>
        <taxon>Hexacorallia</taxon>
        <taxon>Scleractinia</taxon>
        <taxon>Fungiina</taxon>
        <taxon>Poritidae</taxon>
        <taxon>Porites</taxon>
    </lineage>
</organism>
<comment type="caution">
    <text evidence="1">The sequence shown here is derived from an EMBL/GenBank/DDBJ whole genome shotgun (WGS) entry which is preliminary data.</text>
</comment>
<dbReference type="Proteomes" id="UP001159405">
    <property type="component" value="Unassembled WGS sequence"/>
</dbReference>
<evidence type="ECO:0000313" key="2">
    <source>
        <dbReference type="Proteomes" id="UP001159405"/>
    </source>
</evidence>
<protein>
    <submittedName>
        <fullName evidence="1">Uncharacterized protein</fullName>
    </submittedName>
</protein>
<gene>
    <name evidence="1" type="ORF">PLOB_00036146</name>
</gene>
<sequence>MIDGDDDASAGNMGTCADCVDPDALECAEFPNFKTLTQDHFSLIIGKAAMRPCPFDPAPTPVVLQVLDVLLPVITCMINVSFESGLFAEEWRQALVLPTLKKCGLDIAYKNFRPATVAKVDIRSNTVGESVVNTNPVVRIWVPGLILNL</sequence>
<dbReference type="EMBL" id="CALNXK010000504">
    <property type="protein sequence ID" value="CAH3186821.1"/>
    <property type="molecule type" value="Genomic_DNA"/>
</dbReference>
<feature type="non-terminal residue" evidence="1">
    <location>
        <position position="149"/>
    </location>
</feature>
<keyword evidence="2" id="KW-1185">Reference proteome</keyword>
<name>A0ABN8S7Z3_9CNID</name>
<proteinExistence type="predicted"/>